<dbReference type="InterPro" id="IPR002376">
    <property type="entry name" value="Formyl_transf_N"/>
</dbReference>
<reference evidence="3" key="1">
    <citation type="submission" date="2015-09" db="EMBL/GenBank/DDBJ databases">
        <authorList>
            <consortium name="Pathogen Informatics"/>
        </authorList>
    </citation>
    <scope>NUCLEOTIDE SEQUENCE [LARGE SCALE GENOMIC DNA]</scope>
    <source>
        <strain evidence="3">2789STDY5608887</strain>
    </source>
</reference>
<feature type="domain" description="Formyl transferase C-terminal" evidence="2">
    <location>
        <begin position="203"/>
        <end position="284"/>
    </location>
</feature>
<dbReference type="Proteomes" id="UP000283738">
    <property type="component" value="Unassembled WGS sequence"/>
</dbReference>
<evidence type="ECO:0000313" key="3">
    <source>
        <dbReference type="EMBL" id="CUM87934.1"/>
    </source>
</evidence>
<dbReference type="SUPFAM" id="SSF50486">
    <property type="entry name" value="FMT C-terminal domain-like"/>
    <property type="match status" value="1"/>
</dbReference>
<dbReference type="CDD" id="cd08651">
    <property type="entry name" value="FMT_core_like_4"/>
    <property type="match status" value="1"/>
</dbReference>
<reference evidence="4 5" key="2">
    <citation type="submission" date="2018-08" db="EMBL/GenBank/DDBJ databases">
        <title>A genome reference for cultivated species of the human gut microbiota.</title>
        <authorList>
            <person name="Zou Y."/>
            <person name="Xue W."/>
            <person name="Luo G."/>
        </authorList>
    </citation>
    <scope>NUCLEOTIDE SEQUENCE [LARGE SCALE GENOMIC DNA]</scope>
    <source>
        <strain evidence="4 5">AF28-15</strain>
    </source>
</reference>
<accession>A0A173SBL5</accession>
<dbReference type="Pfam" id="PF02911">
    <property type="entry name" value="Formyl_trans_C"/>
    <property type="match status" value="1"/>
</dbReference>
<keyword evidence="4" id="KW-0808">Transferase</keyword>
<dbReference type="PANTHER" id="PTHR11138">
    <property type="entry name" value="METHIONYL-TRNA FORMYLTRANSFERASE"/>
    <property type="match status" value="1"/>
</dbReference>
<dbReference type="GO" id="GO:0004479">
    <property type="term" value="F:methionyl-tRNA formyltransferase activity"/>
    <property type="evidence" value="ECO:0007669"/>
    <property type="project" value="TreeGrafter"/>
</dbReference>
<organism evidence="3">
    <name type="scientific">Roseburia inulinivorans</name>
    <dbReference type="NCBI Taxonomy" id="360807"/>
    <lineage>
        <taxon>Bacteria</taxon>
        <taxon>Bacillati</taxon>
        <taxon>Bacillota</taxon>
        <taxon>Clostridia</taxon>
        <taxon>Lachnospirales</taxon>
        <taxon>Lachnospiraceae</taxon>
        <taxon>Roseburia</taxon>
    </lineage>
</organism>
<dbReference type="AlphaFoldDB" id="A0A173SBL5"/>
<dbReference type="InterPro" id="IPR011034">
    <property type="entry name" value="Formyl_transferase-like_C_sf"/>
</dbReference>
<proteinExistence type="predicted"/>
<dbReference type="Gene3D" id="3.40.50.12230">
    <property type="match status" value="1"/>
</dbReference>
<dbReference type="EMBL" id="CYXX01000005">
    <property type="protein sequence ID" value="CUM87934.1"/>
    <property type="molecule type" value="Genomic_DNA"/>
</dbReference>
<evidence type="ECO:0000259" key="1">
    <source>
        <dbReference type="Pfam" id="PF00551"/>
    </source>
</evidence>
<sequence>MRILFVGCVESSYILLQSLLEHKKEIVGVITKKEAGLNADYKDLSVLCLNYGIDYKYISNINDEEVIRYVREKNADIIYCFGWSQIIKKELLEITPMGVIGFHPAALPNNRGRHPIIWALALGLNETASTFFKMDEGADTGDIVSQVKIPICESDYAADLYENIMCAAKKQVLEFTENLENGSCRTISQKKQEGNTWRKRGHRDGIIDWRMGSYAIYNLIRALSHPYIGAEFEYKEKYYKVWKSEIVKSDGKYQNIEPGRIIKKVSDHEFYVKSYDDIIHILECDTIDALEGECL</sequence>
<evidence type="ECO:0000259" key="2">
    <source>
        <dbReference type="Pfam" id="PF02911"/>
    </source>
</evidence>
<dbReference type="EMBL" id="QRTF01000014">
    <property type="protein sequence ID" value="RGQ49880.1"/>
    <property type="molecule type" value="Genomic_DNA"/>
</dbReference>
<dbReference type="InterPro" id="IPR005793">
    <property type="entry name" value="Formyl_trans_C"/>
</dbReference>
<dbReference type="CDD" id="cd08702">
    <property type="entry name" value="Arna_FMT_C"/>
    <property type="match status" value="1"/>
</dbReference>
<dbReference type="InterPro" id="IPR036477">
    <property type="entry name" value="Formyl_transf_N_sf"/>
</dbReference>
<name>A0A173SBL5_9FIRM</name>
<dbReference type="Proteomes" id="UP000095453">
    <property type="component" value="Unassembled WGS sequence"/>
</dbReference>
<feature type="domain" description="Formyl transferase N-terminal" evidence="1">
    <location>
        <begin position="22"/>
        <end position="171"/>
    </location>
</feature>
<dbReference type="GO" id="GO:0005829">
    <property type="term" value="C:cytosol"/>
    <property type="evidence" value="ECO:0007669"/>
    <property type="project" value="TreeGrafter"/>
</dbReference>
<gene>
    <name evidence="3" type="primary">arnA</name>
    <name evidence="4" type="ORF">DWY96_07965</name>
    <name evidence="3" type="ORF">ERS852444_00893</name>
</gene>
<dbReference type="Pfam" id="PF00551">
    <property type="entry name" value="Formyl_trans_N"/>
    <property type="match status" value="1"/>
</dbReference>
<dbReference type="RefSeq" id="WP_055168185.1">
    <property type="nucleotide sequence ID" value="NZ_CYXX01000005.1"/>
</dbReference>
<evidence type="ECO:0000313" key="4">
    <source>
        <dbReference type="EMBL" id="RGQ49880.1"/>
    </source>
</evidence>
<dbReference type="SUPFAM" id="SSF53328">
    <property type="entry name" value="Formyltransferase"/>
    <property type="match status" value="1"/>
</dbReference>
<evidence type="ECO:0000313" key="5">
    <source>
        <dbReference type="Proteomes" id="UP000283738"/>
    </source>
</evidence>
<protein>
    <submittedName>
        <fullName evidence="4">Methionyl-tRNA formyltransferase</fullName>
    </submittedName>
    <submittedName>
        <fullName evidence="3">Polymyxin resistance protein PmrI</fullName>
    </submittedName>
</protein>
<dbReference type="PANTHER" id="PTHR11138:SF5">
    <property type="entry name" value="METHIONYL-TRNA FORMYLTRANSFERASE, MITOCHONDRIAL"/>
    <property type="match status" value="1"/>
</dbReference>